<proteinExistence type="predicted"/>
<reference evidence="1" key="1">
    <citation type="submission" date="2019-08" db="EMBL/GenBank/DDBJ databases">
        <authorList>
            <person name="Kucharzyk K."/>
            <person name="Murdoch R.W."/>
            <person name="Higgins S."/>
            <person name="Loffler F."/>
        </authorList>
    </citation>
    <scope>NUCLEOTIDE SEQUENCE</scope>
</reference>
<comment type="caution">
    <text evidence="1">The sequence shown here is derived from an EMBL/GenBank/DDBJ whole genome shotgun (WGS) entry which is preliminary data.</text>
</comment>
<sequence>MLLLGQGQIGIANELQLALGHGVLHLGIDLSTGQGGLTCNFGRVVIPGEVKACGLCSGGGHGQSGNDGEAVGVFHDSSFGYIGPAVLADIVGRLQVHESYFRTI</sequence>
<organism evidence="1">
    <name type="scientific">bioreactor metagenome</name>
    <dbReference type="NCBI Taxonomy" id="1076179"/>
    <lineage>
        <taxon>unclassified sequences</taxon>
        <taxon>metagenomes</taxon>
        <taxon>ecological metagenomes</taxon>
    </lineage>
</organism>
<protein>
    <submittedName>
        <fullName evidence="1">Uncharacterized protein</fullName>
    </submittedName>
</protein>
<dbReference type="AlphaFoldDB" id="A0A645FW64"/>
<accession>A0A645FW64</accession>
<gene>
    <name evidence="1" type="ORF">SDC9_166048</name>
</gene>
<name>A0A645FW64_9ZZZZ</name>
<evidence type="ECO:0000313" key="1">
    <source>
        <dbReference type="EMBL" id="MPN18685.1"/>
    </source>
</evidence>
<dbReference type="EMBL" id="VSSQ01066077">
    <property type="protein sequence ID" value="MPN18685.1"/>
    <property type="molecule type" value="Genomic_DNA"/>
</dbReference>